<comment type="similarity">
    <text evidence="2 10">Belongs to the purine nucleoside phosphorylase YfiH/LACC1 family.</text>
</comment>
<dbReference type="OrthoDB" id="4279at2"/>
<dbReference type="AlphaFoldDB" id="A0A2Z4PWR1"/>
<dbReference type="GO" id="GO:0005507">
    <property type="term" value="F:copper ion binding"/>
    <property type="evidence" value="ECO:0007669"/>
    <property type="project" value="TreeGrafter"/>
</dbReference>
<keyword evidence="5" id="KW-0378">Hydrolase</keyword>
<name>A0A2Z4PWR1_9GAMM</name>
<dbReference type="Pfam" id="PF02578">
    <property type="entry name" value="Cu-oxidase_4"/>
    <property type="match status" value="1"/>
</dbReference>
<evidence type="ECO:0000256" key="9">
    <source>
        <dbReference type="ARBA" id="ARBA00049893"/>
    </source>
</evidence>
<proteinExistence type="inferred from homology"/>
<dbReference type="RefSeq" id="WP_112140831.1">
    <property type="nucleotide sequence ID" value="NZ_CP016181.1"/>
</dbReference>
<evidence type="ECO:0000256" key="8">
    <source>
        <dbReference type="ARBA" id="ARBA00048968"/>
    </source>
</evidence>
<evidence type="ECO:0000313" key="11">
    <source>
        <dbReference type="EMBL" id="AWY01923.1"/>
    </source>
</evidence>
<evidence type="ECO:0000256" key="4">
    <source>
        <dbReference type="ARBA" id="ARBA00022723"/>
    </source>
</evidence>
<dbReference type="Gene3D" id="3.60.140.10">
    <property type="entry name" value="CNF1/YfiH-like putative cysteine hydrolases"/>
    <property type="match status" value="1"/>
</dbReference>
<dbReference type="Proteomes" id="UP000249898">
    <property type="component" value="Chromosome"/>
</dbReference>
<dbReference type="EMBL" id="CP016181">
    <property type="protein sequence ID" value="AWY01923.1"/>
    <property type="molecule type" value="Genomic_DNA"/>
</dbReference>
<evidence type="ECO:0000256" key="10">
    <source>
        <dbReference type="RuleBase" id="RU361274"/>
    </source>
</evidence>
<dbReference type="InterPro" id="IPR011324">
    <property type="entry name" value="Cytotoxic_necrot_fac-like_cat"/>
</dbReference>
<comment type="catalytic activity">
    <reaction evidence="1">
        <text>inosine + phosphate = alpha-D-ribose 1-phosphate + hypoxanthine</text>
        <dbReference type="Rhea" id="RHEA:27646"/>
        <dbReference type="ChEBI" id="CHEBI:17368"/>
        <dbReference type="ChEBI" id="CHEBI:17596"/>
        <dbReference type="ChEBI" id="CHEBI:43474"/>
        <dbReference type="ChEBI" id="CHEBI:57720"/>
        <dbReference type="EC" id="2.4.2.1"/>
    </reaction>
    <physiologicalReaction direction="left-to-right" evidence="1">
        <dbReference type="Rhea" id="RHEA:27647"/>
    </physiologicalReaction>
</comment>
<evidence type="ECO:0000256" key="3">
    <source>
        <dbReference type="ARBA" id="ARBA00022679"/>
    </source>
</evidence>
<accession>A0A2Z4PWR1</accession>
<organism evidence="11 12">
    <name type="scientific">Marinomonas primoryensis</name>
    <dbReference type="NCBI Taxonomy" id="178399"/>
    <lineage>
        <taxon>Bacteria</taxon>
        <taxon>Pseudomonadati</taxon>
        <taxon>Pseudomonadota</taxon>
        <taxon>Gammaproteobacteria</taxon>
        <taxon>Oceanospirillales</taxon>
        <taxon>Oceanospirillaceae</taxon>
        <taxon>Marinomonas</taxon>
    </lineage>
</organism>
<dbReference type="InterPro" id="IPR038371">
    <property type="entry name" value="Cu_polyphenol_OxRdtase_sf"/>
</dbReference>
<comment type="catalytic activity">
    <reaction evidence="9">
        <text>S-methyl-5'-thioadenosine + phosphate = 5-(methylsulfanyl)-alpha-D-ribose 1-phosphate + adenine</text>
        <dbReference type="Rhea" id="RHEA:11852"/>
        <dbReference type="ChEBI" id="CHEBI:16708"/>
        <dbReference type="ChEBI" id="CHEBI:17509"/>
        <dbReference type="ChEBI" id="CHEBI:43474"/>
        <dbReference type="ChEBI" id="CHEBI:58533"/>
        <dbReference type="EC" id="2.4.2.28"/>
    </reaction>
    <physiologicalReaction direction="left-to-right" evidence="9">
        <dbReference type="Rhea" id="RHEA:11853"/>
    </physiologicalReaction>
</comment>
<keyword evidence="4" id="KW-0479">Metal-binding</keyword>
<dbReference type="PANTHER" id="PTHR30616">
    <property type="entry name" value="UNCHARACTERIZED PROTEIN YFIH"/>
    <property type="match status" value="1"/>
</dbReference>
<evidence type="ECO:0000256" key="1">
    <source>
        <dbReference type="ARBA" id="ARBA00000553"/>
    </source>
</evidence>
<dbReference type="GO" id="GO:0017061">
    <property type="term" value="F:S-methyl-5-thioadenosine phosphorylase activity"/>
    <property type="evidence" value="ECO:0007669"/>
    <property type="project" value="UniProtKB-EC"/>
</dbReference>
<dbReference type="NCBIfam" id="TIGR00726">
    <property type="entry name" value="peptidoglycan editing factor PgeF"/>
    <property type="match status" value="1"/>
</dbReference>
<gene>
    <name evidence="11" type="ORF">A8139_19670</name>
</gene>
<evidence type="ECO:0000256" key="6">
    <source>
        <dbReference type="ARBA" id="ARBA00022833"/>
    </source>
</evidence>
<keyword evidence="6" id="KW-0862">Zinc</keyword>
<sequence length="248" mass="26787">MSSHKSSFIRPNWPAPSSVCAYVSTRIGGVSCTPFDELNLGVHVQDNPEAVIQNRHLFASFIDMPDSVVWLNQVHGTDVVKLPCDSLPKSADAAFSDALNQVCAVLTADCLPVFFCNQSGTQVAVAHAGWRGLCAGVLESTLAQFDNKSSVMAWLGPAIGAAAFEVGGEVRQAFMTLYPEAEEAFKATQASDKWLGDLYLLARQRLHAAGVTQVYGGDHCTFSDEANFYSYRRDGKTGRMASVIWIGS</sequence>
<comment type="catalytic activity">
    <reaction evidence="8">
        <text>adenosine + phosphate = alpha-D-ribose 1-phosphate + adenine</text>
        <dbReference type="Rhea" id="RHEA:27642"/>
        <dbReference type="ChEBI" id="CHEBI:16335"/>
        <dbReference type="ChEBI" id="CHEBI:16708"/>
        <dbReference type="ChEBI" id="CHEBI:43474"/>
        <dbReference type="ChEBI" id="CHEBI:57720"/>
        <dbReference type="EC" id="2.4.2.1"/>
    </reaction>
    <physiologicalReaction direction="left-to-right" evidence="8">
        <dbReference type="Rhea" id="RHEA:27643"/>
    </physiologicalReaction>
</comment>
<evidence type="ECO:0000313" key="12">
    <source>
        <dbReference type="Proteomes" id="UP000249898"/>
    </source>
</evidence>
<dbReference type="GO" id="GO:0016787">
    <property type="term" value="F:hydrolase activity"/>
    <property type="evidence" value="ECO:0007669"/>
    <property type="project" value="UniProtKB-KW"/>
</dbReference>
<evidence type="ECO:0000256" key="7">
    <source>
        <dbReference type="ARBA" id="ARBA00047989"/>
    </source>
</evidence>
<keyword evidence="3" id="KW-0808">Transferase</keyword>
<evidence type="ECO:0000256" key="5">
    <source>
        <dbReference type="ARBA" id="ARBA00022801"/>
    </source>
</evidence>
<dbReference type="SUPFAM" id="SSF64438">
    <property type="entry name" value="CNF1/YfiH-like putative cysteine hydrolases"/>
    <property type="match status" value="1"/>
</dbReference>
<protein>
    <recommendedName>
        <fullName evidence="10">Purine nucleoside phosphorylase</fullName>
    </recommendedName>
</protein>
<comment type="catalytic activity">
    <reaction evidence="7">
        <text>adenosine + H2O + H(+) = inosine + NH4(+)</text>
        <dbReference type="Rhea" id="RHEA:24408"/>
        <dbReference type="ChEBI" id="CHEBI:15377"/>
        <dbReference type="ChEBI" id="CHEBI:15378"/>
        <dbReference type="ChEBI" id="CHEBI:16335"/>
        <dbReference type="ChEBI" id="CHEBI:17596"/>
        <dbReference type="ChEBI" id="CHEBI:28938"/>
        <dbReference type="EC" id="3.5.4.4"/>
    </reaction>
    <physiologicalReaction direction="left-to-right" evidence="7">
        <dbReference type="Rhea" id="RHEA:24409"/>
    </physiologicalReaction>
</comment>
<dbReference type="InterPro" id="IPR003730">
    <property type="entry name" value="Cu_polyphenol_OxRdtase"/>
</dbReference>
<dbReference type="CDD" id="cd16833">
    <property type="entry name" value="YfiH"/>
    <property type="match status" value="1"/>
</dbReference>
<evidence type="ECO:0000256" key="2">
    <source>
        <dbReference type="ARBA" id="ARBA00007353"/>
    </source>
</evidence>
<reference evidence="11 12" key="1">
    <citation type="submission" date="2016-06" db="EMBL/GenBank/DDBJ databases">
        <title>The sequenced genome of the ice-adhering bacterium Marinomonas primoryensis, from Antarctica.</title>
        <authorList>
            <person name="Graham L."/>
            <person name="Vance T.D.R."/>
            <person name="Davies P.L."/>
        </authorList>
    </citation>
    <scope>NUCLEOTIDE SEQUENCE [LARGE SCALE GENOMIC DNA]</scope>
    <source>
        <strain evidence="11 12">AceL</strain>
    </source>
</reference>
<dbReference type="PANTHER" id="PTHR30616:SF2">
    <property type="entry name" value="PURINE NUCLEOSIDE PHOSPHORYLASE LACC1"/>
    <property type="match status" value="1"/>
</dbReference>